<feature type="compositionally biased region" description="Basic and acidic residues" evidence="4">
    <location>
        <begin position="346"/>
        <end position="394"/>
    </location>
</feature>
<dbReference type="GO" id="GO:0005737">
    <property type="term" value="C:cytoplasm"/>
    <property type="evidence" value="ECO:0007669"/>
    <property type="project" value="TreeGrafter"/>
</dbReference>
<evidence type="ECO:0000256" key="1">
    <source>
        <dbReference type="ARBA" id="ARBA00022741"/>
    </source>
</evidence>
<dbReference type="PANTHER" id="PTHR24348:SF68">
    <property type="entry name" value="SERINE_THREONINE-PROTEIN KINASE ATG1C"/>
    <property type="match status" value="1"/>
</dbReference>
<feature type="compositionally biased region" description="Basic and acidic residues" evidence="4">
    <location>
        <begin position="558"/>
        <end position="567"/>
    </location>
</feature>
<dbReference type="Proteomes" id="UP000193067">
    <property type="component" value="Unassembled WGS sequence"/>
</dbReference>
<sequence>MLPPPQPPQEATDIFSISDQVLADRLQFIEEIGFGNWGSVWLCRPKPSSSSQDPVRENKIAVKLVHRSKTSTTAARVRSLWNEMKVVRSLKHEPHPSIIPFYSFIITPSYALITMAYHPRLITVEVSEPHAKEWFRSLLSGVEFLHKRGVVHNDIKPANILLSNENVPVLVDFGFAERYDLDKPDAFHSNLSYGTPEYLSPERARGLPHDTRKSDVWSLGVTFFEILVGRTPFEAADGAETFATKDDLERYWARTLRGKWVGTWAMSRGAEKLLRRMVLPNADLRCTAEEAMRDAYWTSNEGEKEPAAKAHHRKSASVSHSRTSSLILDREMSKLLDVIPPWSSRANKDKERAAKAEKEREKEKERIAAKENKHKENKDKENKDKQPKDRERVKFATLAGKENAPRPPAAGKVFAADKEKDAAETTRGHARSYSQPKLQVLDGASAPASRGVNQTRRQTGVVPSVFAAFSPLKHDPPAPPPTPSLFVSPFGEAGENRPAKAAVAASSKPAARTTRRPLGPRGPSSPNASKENICRESPASAQQQHEKRRSSQILRDVTSARKHDENVSRAGGGVRRAESKTLKSERSAREVRGAGADASVESKAPSVSGADTSKDSVRSRMKEWERERERLREMERLRMREVEETETETENESERESEQGRDPAGVREVERKSEQDRKREVSPQPEREREREREYFLPKISVGPPLSPTASVHPATPLSPLFEEPSQPVESPTDALPDDSAHETGFSALKQSFRLSLGGAVRLYKSSTQLLGRSTPALTLGSDNVDEEESRMSLSPRASWEDEVLPPKSESRSEEQLAEEKKMDRMTLWIQSVEKVVDEARQNFAASTTSGPLPPLPVAPISRRSSSCNRSARANRVPRKILPANQIFVNEYESGVFDRSVLSASTSSPASPLPSPSFLNTMNFADHSLPTIPSEMPSRVEHGSERDRSRSCAAEHEGASRGGGAVALAVPETPSRRRRATVVTRSPETKRRPPSLEIDVSPSKRREKSKSHSELVRPITPITKLEFELERLAQPTPTPRLSTVVDKSLFIATSPAHKVPEEPEVSMRSTPPRQKDDLTASPLHVEPYPARPVRTTVALDTPAKRHLEGVYDRFLMSTTGVRRNGKGYQSDNGGPVGHVAAPRPHSSMAKRSQKFKFHTARRPMPPPVSSDDLRRASSVDEFGTFCPSQSTPAPAPAAGAEHNKNTIAVVRKAFKAIVTGKPTARSAKPIWV</sequence>
<dbReference type="PROSITE" id="PS00108">
    <property type="entry name" value="PROTEIN_KINASE_ST"/>
    <property type="match status" value="1"/>
</dbReference>
<dbReference type="InterPro" id="IPR017441">
    <property type="entry name" value="Protein_kinase_ATP_BS"/>
</dbReference>
<evidence type="ECO:0000259" key="5">
    <source>
        <dbReference type="PROSITE" id="PS50011"/>
    </source>
</evidence>
<feature type="region of interest" description="Disordered" evidence="4">
    <location>
        <begin position="772"/>
        <end position="822"/>
    </location>
</feature>
<dbReference type="PANTHER" id="PTHR24348">
    <property type="entry name" value="SERINE/THREONINE-PROTEIN KINASE UNC-51-RELATED"/>
    <property type="match status" value="1"/>
</dbReference>
<feature type="region of interest" description="Disordered" evidence="4">
    <location>
        <begin position="346"/>
        <end position="743"/>
    </location>
</feature>
<dbReference type="Gene3D" id="1.10.510.10">
    <property type="entry name" value="Transferase(Phosphotransferase) domain 1"/>
    <property type="match status" value="1"/>
</dbReference>
<feature type="compositionally biased region" description="Basic and acidic residues" evidence="4">
    <location>
        <begin position="415"/>
        <end position="427"/>
    </location>
</feature>
<evidence type="ECO:0000256" key="3">
    <source>
        <dbReference type="PROSITE-ProRule" id="PRU10141"/>
    </source>
</evidence>
<gene>
    <name evidence="6" type="ORF">PYCCODRAFT_1358875</name>
</gene>
<dbReference type="CDD" id="cd14014">
    <property type="entry name" value="STKc_PknB_like"/>
    <property type="match status" value="1"/>
</dbReference>
<dbReference type="InterPro" id="IPR011009">
    <property type="entry name" value="Kinase-like_dom_sf"/>
</dbReference>
<dbReference type="GO" id="GO:0004674">
    <property type="term" value="F:protein serine/threonine kinase activity"/>
    <property type="evidence" value="ECO:0007669"/>
    <property type="project" value="InterPro"/>
</dbReference>
<dbReference type="SUPFAM" id="SSF56112">
    <property type="entry name" value="Protein kinase-like (PK-like)"/>
    <property type="match status" value="1"/>
</dbReference>
<feature type="domain" description="Protein kinase" evidence="5">
    <location>
        <begin position="26"/>
        <end position="297"/>
    </location>
</feature>
<feature type="compositionally biased region" description="Basic and acidic residues" evidence="4">
    <location>
        <begin position="938"/>
        <end position="959"/>
    </location>
</feature>
<dbReference type="GO" id="GO:0010506">
    <property type="term" value="P:regulation of autophagy"/>
    <property type="evidence" value="ECO:0007669"/>
    <property type="project" value="InterPro"/>
</dbReference>
<dbReference type="STRING" id="1353009.A0A1Y2J223"/>
<protein>
    <recommendedName>
        <fullName evidence="5">Protein kinase domain-containing protein</fullName>
    </recommendedName>
</protein>
<dbReference type="InterPro" id="IPR045269">
    <property type="entry name" value="Atg1-like"/>
</dbReference>
<feature type="region of interest" description="Disordered" evidence="4">
    <location>
        <begin position="1055"/>
        <end position="1086"/>
    </location>
</feature>
<dbReference type="GO" id="GO:0005524">
    <property type="term" value="F:ATP binding"/>
    <property type="evidence" value="ECO:0007669"/>
    <property type="project" value="UniProtKB-UniRule"/>
</dbReference>
<evidence type="ECO:0000313" key="6">
    <source>
        <dbReference type="EMBL" id="OSD07458.1"/>
    </source>
</evidence>
<keyword evidence="7" id="KW-1185">Reference proteome</keyword>
<dbReference type="PROSITE" id="PS50011">
    <property type="entry name" value="PROTEIN_KINASE_DOM"/>
    <property type="match status" value="1"/>
</dbReference>
<organism evidence="6 7">
    <name type="scientific">Trametes coccinea (strain BRFM310)</name>
    <name type="common">Pycnoporus coccineus</name>
    <dbReference type="NCBI Taxonomy" id="1353009"/>
    <lineage>
        <taxon>Eukaryota</taxon>
        <taxon>Fungi</taxon>
        <taxon>Dikarya</taxon>
        <taxon>Basidiomycota</taxon>
        <taxon>Agaricomycotina</taxon>
        <taxon>Agaricomycetes</taxon>
        <taxon>Polyporales</taxon>
        <taxon>Polyporaceae</taxon>
        <taxon>Trametes</taxon>
    </lineage>
</organism>
<feature type="compositionally biased region" description="Basic and acidic residues" evidence="4">
    <location>
        <begin position="809"/>
        <end position="822"/>
    </location>
</feature>
<dbReference type="EMBL" id="KZ084088">
    <property type="protein sequence ID" value="OSD07458.1"/>
    <property type="molecule type" value="Genomic_DNA"/>
</dbReference>
<keyword evidence="2 3" id="KW-0067">ATP-binding</keyword>
<feature type="region of interest" description="Disordered" evidence="4">
    <location>
        <begin position="929"/>
        <end position="1015"/>
    </location>
</feature>
<reference evidence="6 7" key="1">
    <citation type="journal article" date="2015" name="Biotechnol. Biofuels">
        <title>Enhanced degradation of softwood versus hardwood by the white-rot fungus Pycnoporus coccineus.</title>
        <authorList>
            <person name="Couturier M."/>
            <person name="Navarro D."/>
            <person name="Chevret D."/>
            <person name="Henrissat B."/>
            <person name="Piumi F."/>
            <person name="Ruiz-Duenas F.J."/>
            <person name="Martinez A.T."/>
            <person name="Grigoriev I.V."/>
            <person name="Riley R."/>
            <person name="Lipzen A."/>
            <person name="Berrin J.G."/>
            <person name="Master E.R."/>
            <person name="Rosso M.N."/>
        </authorList>
    </citation>
    <scope>NUCLEOTIDE SEQUENCE [LARGE SCALE GENOMIC DNA]</scope>
    <source>
        <strain evidence="6 7">BRFM310</strain>
    </source>
</reference>
<evidence type="ECO:0000256" key="4">
    <source>
        <dbReference type="SAM" id="MobiDB-lite"/>
    </source>
</evidence>
<feature type="compositionally biased region" description="Basic and acidic residues" evidence="4">
    <location>
        <begin position="612"/>
        <end position="642"/>
    </location>
</feature>
<feature type="compositionally biased region" description="Low complexity" evidence="4">
    <location>
        <begin position="862"/>
        <end position="874"/>
    </location>
</feature>
<name>A0A1Y2J223_TRAC3</name>
<feature type="region of interest" description="Disordered" evidence="4">
    <location>
        <begin position="846"/>
        <end position="874"/>
    </location>
</feature>
<dbReference type="SMART" id="SM00220">
    <property type="entry name" value="S_TKc"/>
    <property type="match status" value="1"/>
</dbReference>
<feature type="compositionally biased region" description="Low complexity" evidence="4">
    <location>
        <begin position="499"/>
        <end position="526"/>
    </location>
</feature>
<dbReference type="InterPro" id="IPR000719">
    <property type="entry name" value="Prot_kinase_dom"/>
</dbReference>
<dbReference type="PROSITE" id="PS00107">
    <property type="entry name" value="PROTEIN_KINASE_ATP"/>
    <property type="match status" value="1"/>
</dbReference>
<dbReference type="Pfam" id="PF00069">
    <property type="entry name" value="Pkinase"/>
    <property type="match status" value="1"/>
</dbReference>
<feature type="compositionally biased region" description="Basic and acidic residues" evidence="4">
    <location>
        <begin position="652"/>
        <end position="696"/>
    </location>
</feature>
<feature type="region of interest" description="Disordered" evidence="4">
    <location>
        <begin position="299"/>
        <end position="324"/>
    </location>
</feature>
<dbReference type="OrthoDB" id="68483at2759"/>
<dbReference type="AlphaFoldDB" id="A0A1Y2J223"/>
<proteinExistence type="predicted"/>
<accession>A0A1Y2J223</accession>
<evidence type="ECO:0000256" key="2">
    <source>
        <dbReference type="ARBA" id="ARBA00022840"/>
    </source>
</evidence>
<evidence type="ECO:0000313" key="7">
    <source>
        <dbReference type="Proteomes" id="UP000193067"/>
    </source>
</evidence>
<dbReference type="InterPro" id="IPR008271">
    <property type="entry name" value="Ser/Thr_kinase_AS"/>
</dbReference>
<keyword evidence="1 3" id="KW-0547">Nucleotide-binding</keyword>
<feature type="compositionally biased region" description="Basic and acidic residues" evidence="4">
    <location>
        <begin position="575"/>
        <end position="592"/>
    </location>
</feature>
<feature type="binding site" evidence="3">
    <location>
        <position position="63"/>
    </location>
    <ligand>
        <name>ATP</name>
        <dbReference type="ChEBI" id="CHEBI:30616"/>
    </ligand>
</feature>